<sequence length="233" mass="25876">MVVFLHTLFLVSDQQRGPPADFFGSPLLYARRSKLAVRCDFFGSPLLYARRSKLAVRCDFFGSPLQKMRHLFLFSLVILLAVCQPSLAGPKRGGGGKRVKCQYDVTRGDCDPTTKRMTITKAPKEGQPETCETKTMEKRCRPKLDCQFQRPTISPCVEGKRTVTRQPTEGSDPGCEAKSRTRDCRAKAPKCTFGPWGEFGDCVEGVKTKTRPIQTGDQGACAAKATKTKRCKN</sequence>
<dbReference type="EMBL" id="GG666489">
    <property type="protein sequence ID" value="EEN63715.1"/>
    <property type="molecule type" value="Genomic_DNA"/>
</dbReference>
<dbReference type="InParanoid" id="C3Y787"/>
<reference evidence="1" key="1">
    <citation type="journal article" date="2008" name="Nature">
        <title>The amphioxus genome and the evolution of the chordate karyotype.</title>
        <authorList>
            <consortium name="US DOE Joint Genome Institute (JGI-PGF)"/>
            <person name="Putnam N.H."/>
            <person name="Butts T."/>
            <person name="Ferrier D.E.K."/>
            <person name="Furlong R.F."/>
            <person name="Hellsten U."/>
            <person name="Kawashima T."/>
            <person name="Robinson-Rechavi M."/>
            <person name="Shoguchi E."/>
            <person name="Terry A."/>
            <person name="Yu J.-K."/>
            <person name="Benito-Gutierrez E.L."/>
            <person name="Dubchak I."/>
            <person name="Garcia-Fernandez J."/>
            <person name="Gibson-Brown J.J."/>
            <person name="Grigoriev I.V."/>
            <person name="Horton A.C."/>
            <person name="de Jong P.J."/>
            <person name="Jurka J."/>
            <person name="Kapitonov V.V."/>
            <person name="Kohara Y."/>
            <person name="Kuroki Y."/>
            <person name="Lindquist E."/>
            <person name="Lucas S."/>
            <person name="Osoegawa K."/>
            <person name="Pennacchio L.A."/>
            <person name="Salamov A.A."/>
            <person name="Satou Y."/>
            <person name="Sauka-Spengler T."/>
            <person name="Schmutz J."/>
            <person name="Shin-I T."/>
            <person name="Toyoda A."/>
            <person name="Bronner-Fraser M."/>
            <person name="Fujiyama A."/>
            <person name="Holland L.Z."/>
            <person name="Holland P.W.H."/>
            <person name="Satoh N."/>
            <person name="Rokhsar D.S."/>
        </authorList>
    </citation>
    <scope>NUCLEOTIDE SEQUENCE [LARGE SCALE GENOMIC DNA]</scope>
    <source>
        <strain evidence="1">S238N-H82</strain>
        <tissue evidence="1">Testes</tissue>
    </source>
</reference>
<dbReference type="AlphaFoldDB" id="C3Y787"/>
<proteinExistence type="predicted"/>
<protein>
    <submittedName>
        <fullName evidence="1">Uncharacterized protein</fullName>
    </submittedName>
</protein>
<gene>
    <name evidence="1" type="ORF">BRAFLDRAFT_82848</name>
</gene>
<name>C3Y787_BRAFL</name>
<evidence type="ECO:0000313" key="1">
    <source>
        <dbReference type="EMBL" id="EEN63715.1"/>
    </source>
</evidence>
<accession>C3Y787</accession>
<organism>
    <name type="scientific">Branchiostoma floridae</name>
    <name type="common">Florida lancelet</name>
    <name type="synonym">Amphioxus</name>
    <dbReference type="NCBI Taxonomy" id="7739"/>
    <lineage>
        <taxon>Eukaryota</taxon>
        <taxon>Metazoa</taxon>
        <taxon>Chordata</taxon>
        <taxon>Cephalochordata</taxon>
        <taxon>Leptocardii</taxon>
        <taxon>Amphioxiformes</taxon>
        <taxon>Branchiostomatidae</taxon>
        <taxon>Branchiostoma</taxon>
    </lineage>
</organism>